<reference evidence="1" key="2">
    <citation type="submission" date="2023-04" db="EMBL/GenBank/DDBJ databases">
        <authorList>
            <person name="Bu L."/>
            <person name="Lu L."/>
            <person name="Laidemitt M.R."/>
            <person name="Zhang S.M."/>
            <person name="Mutuku M."/>
            <person name="Mkoji G."/>
            <person name="Steinauer M."/>
            <person name="Loker E.S."/>
        </authorList>
    </citation>
    <scope>NUCLEOTIDE SEQUENCE</scope>
    <source>
        <strain evidence="1">KasaAsao</strain>
        <tissue evidence="1">Whole Snail</tissue>
    </source>
</reference>
<organism evidence="1 2">
    <name type="scientific">Biomphalaria pfeifferi</name>
    <name type="common">Bloodfluke planorb</name>
    <name type="synonym">Freshwater snail</name>
    <dbReference type="NCBI Taxonomy" id="112525"/>
    <lineage>
        <taxon>Eukaryota</taxon>
        <taxon>Metazoa</taxon>
        <taxon>Spiralia</taxon>
        <taxon>Lophotrochozoa</taxon>
        <taxon>Mollusca</taxon>
        <taxon>Gastropoda</taxon>
        <taxon>Heterobranchia</taxon>
        <taxon>Euthyneura</taxon>
        <taxon>Panpulmonata</taxon>
        <taxon>Hygrophila</taxon>
        <taxon>Lymnaeoidea</taxon>
        <taxon>Planorbidae</taxon>
        <taxon>Biomphalaria</taxon>
    </lineage>
</organism>
<accession>A0AAD8EZ44</accession>
<gene>
    <name evidence="1" type="ORF">Bpfe_025876</name>
</gene>
<sequence length="223" mass="24963">MPALLATLISERIQQNNVSASFHKNRSKSFFSNVDDEYGQEVSSALIAQTFGARKHAQFSRITASSLKGGNPRSTREPILQPPALCYGQSRYLQDIAISQLLLVNSKLMKQVDVSTDANREVKKISSDLDAASKKNESDSGTGEKGKVRFSDAVDVHVYRSEAYFKRFKYRFCCKQPEMDEYAHFVVPHSPVCEADDPLATQTMPLEKMAANSQKEQFKNVVD</sequence>
<reference evidence="1" key="1">
    <citation type="journal article" date="2023" name="PLoS Negl. Trop. Dis.">
        <title>A genome sequence for Biomphalaria pfeifferi, the major vector snail for the human-infecting parasite Schistosoma mansoni.</title>
        <authorList>
            <person name="Bu L."/>
            <person name="Lu L."/>
            <person name="Laidemitt M.R."/>
            <person name="Zhang S.M."/>
            <person name="Mutuku M."/>
            <person name="Mkoji G."/>
            <person name="Steinauer M."/>
            <person name="Loker E.S."/>
        </authorList>
    </citation>
    <scope>NUCLEOTIDE SEQUENCE</scope>
    <source>
        <strain evidence="1">KasaAsao</strain>
    </source>
</reference>
<protein>
    <submittedName>
        <fullName evidence="1">Uncharacterized protein</fullName>
    </submittedName>
</protein>
<comment type="caution">
    <text evidence="1">The sequence shown here is derived from an EMBL/GenBank/DDBJ whole genome shotgun (WGS) entry which is preliminary data.</text>
</comment>
<dbReference type="Proteomes" id="UP001233172">
    <property type="component" value="Unassembled WGS sequence"/>
</dbReference>
<evidence type="ECO:0000313" key="2">
    <source>
        <dbReference type="Proteomes" id="UP001233172"/>
    </source>
</evidence>
<name>A0AAD8EZ44_BIOPF</name>
<proteinExistence type="predicted"/>
<keyword evidence="2" id="KW-1185">Reference proteome</keyword>
<dbReference type="AlphaFoldDB" id="A0AAD8EZ44"/>
<dbReference type="EMBL" id="JASAOG010000193">
    <property type="protein sequence ID" value="KAK0044703.1"/>
    <property type="molecule type" value="Genomic_DNA"/>
</dbReference>
<evidence type="ECO:0000313" key="1">
    <source>
        <dbReference type="EMBL" id="KAK0044703.1"/>
    </source>
</evidence>